<dbReference type="OrthoDB" id="8456606at2"/>
<sequence length="410" mass="43225">MSCLEFAASRAQARLDHIPRPTGSPGAHNAREKRQYALITMPFAAFSLAKPLPGPRVYRITAGGAGQFEGKDRRMNWLGDTIGQGPATAVTWIVAVLVILVLFLHALRMVRAMLPGTYVRGGKSKHRLAVVDAAPVDAKRRLILVRRDGVEHLLLIGGAGDVVVEPAIGHGPAAMPRPAQGPGRTAGPARQPAPPAQPRQPARAEQEMDRERAASIAAAVAAAPAVAAMATHREEPREEAAPPLPPDHGVEHAPAPEPVPEAPPPPPTGEPVPPAARTSETPVAEPAPASIDMPAYEEPAPAPPVGTHQPTWQLTQAAPPAPAPSPVPEPEPAAAAGQDEDDDVLTSDLMRELQETLAPVREPQPAQAPEPAPAPQAETPEPQPQAEKRELSLEEEMSLLLQDLTRDSKG</sequence>
<evidence type="ECO:0000256" key="1">
    <source>
        <dbReference type="SAM" id="MobiDB-lite"/>
    </source>
</evidence>
<dbReference type="AlphaFoldDB" id="A0A2G1QN17"/>
<dbReference type="PANTHER" id="PTHR38766:SF1">
    <property type="entry name" value="FLAGELLAR PROTEIN FLIO"/>
    <property type="match status" value="1"/>
</dbReference>
<keyword evidence="2" id="KW-1133">Transmembrane helix</keyword>
<feature type="transmembrane region" description="Helical" evidence="2">
    <location>
        <begin position="89"/>
        <end position="107"/>
    </location>
</feature>
<dbReference type="EMBL" id="PDVP01000007">
    <property type="protein sequence ID" value="PHP66608.1"/>
    <property type="molecule type" value="Genomic_DNA"/>
</dbReference>
<evidence type="ECO:0000256" key="2">
    <source>
        <dbReference type="SAM" id="Phobius"/>
    </source>
</evidence>
<dbReference type="InterPro" id="IPR052205">
    <property type="entry name" value="FliO/MopB"/>
</dbReference>
<feature type="compositionally biased region" description="Basic and acidic residues" evidence="1">
    <location>
        <begin position="231"/>
        <end position="240"/>
    </location>
</feature>
<feature type="compositionally biased region" description="Pro residues" evidence="1">
    <location>
        <begin position="255"/>
        <end position="274"/>
    </location>
</feature>
<proteinExistence type="predicted"/>
<dbReference type="PANTHER" id="PTHR38766">
    <property type="entry name" value="FLAGELLAR PROTEIN FLIO"/>
    <property type="match status" value="1"/>
</dbReference>
<accession>A0A2G1QN17</accession>
<keyword evidence="2" id="KW-0812">Transmembrane</keyword>
<feature type="region of interest" description="Disordered" evidence="1">
    <location>
        <begin position="170"/>
        <end position="390"/>
    </location>
</feature>
<evidence type="ECO:0000313" key="3">
    <source>
        <dbReference type="EMBL" id="PHP66608.1"/>
    </source>
</evidence>
<reference evidence="3 4" key="1">
    <citation type="submission" date="2017-10" db="EMBL/GenBank/DDBJ databases">
        <title>Sedimentibacterium mangrovi gen. nov., sp. nov., a novel member of family Phyllobacteriacea isolated from mangrove sediment.</title>
        <authorList>
            <person name="Liao H."/>
            <person name="Tian Y."/>
        </authorList>
    </citation>
    <scope>NUCLEOTIDE SEQUENCE [LARGE SCALE GENOMIC DNA]</scope>
    <source>
        <strain evidence="3 4">X9-2-2</strain>
    </source>
</reference>
<feature type="compositionally biased region" description="Basic and acidic residues" evidence="1">
    <location>
        <begin position="202"/>
        <end position="213"/>
    </location>
</feature>
<organism evidence="3 4">
    <name type="scientific">Zhengella mangrovi</name>
    <dbReference type="NCBI Taxonomy" id="1982044"/>
    <lineage>
        <taxon>Bacteria</taxon>
        <taxon>Pseudomonadati</taxon>
        <taxon>Pseudomonadota</taxon>
        <taxon>Alphaproteobacteria</taxon>
        <taxon>Hyphomicrobiales</taxon>
        <taxon>Notoacmeibacteraceae</taxon>
        <taxon>Zhengella</taxon>
    </lineage>
</organism>
<evidence type="ECO:0000313" key="4">
    <source>
        <dbReference type="Proteomes" id="UP000221168"/>
    </source>
</evidence>
<evidence type="ECO:0008006" key="5">
    <source>
        <dbReference type="Google" id="ProtNLM"/>
    </source>
</evidence>
<protein>
    <recommendedName>
        <fullName evidence="5">Flagellar biosynthesis protein FliO</fullName>
    </recommendedName>
</protein>
<feature type="compositionally biased region" description="Low complexity" evidence="1">
    <location>
        <begin position="181"/>
        <end position="190"/>
    </location>
</feature>
<dbReference type="Proteomes" id="UP000221168">
    <property type="component" value="Unassembled WGS sequence"/>
</dbReference>
<comment type="caution">
    <text evidence="3">The sequence shown here is derived from an EMBL/GenBank/DDBJ whole genome shotgun (WGS) entry which is preliminary data.</text>
</comment>
<feature type="compositionally biased region" description="Pro residues" evidence="1">
    <location>
        <begin position="319"/>
        <end position="331"/>
    </location>
</feature>
<keyword evidence="2" id="KW-0472">Membrane</keyword>
<name>A0A2G1QN17_9HYPH</name>
<feature type="compositionally biased region" description="Low complexity" evidence="1">
    <location>
        <begin position="214"/>
        <end position="230"/>
    </location>
</feature>
<gene>
    <name evidence="3" type="ORF">CSC94_13055</name>
</gene>
<keyword evidence="4" id="KW-1185">Reference proteome</keyword>